<evidence type="ECO:0000313" key="6">
    <source>
        <dbReference type="EMBL" id="GAA1573759.1"/>
    </source>
</evidence>
<evidence type="ECO:0000256" key="2">
    <source>
        <dbReference type="ARBA" id="ARBA00023125"/>
    </source>
</evidence>
<sequence length="216" mass="23628">MSVMEVSVRSDAAGGPGIGGDRRGRPHTCHHCRVARPSASSDRLDDGLVDALLSISRAMVALAARNLSQLDTDVTLQQYRTLVILASGGPQRSVDLARQLNIAPSTVTRMCDRLVRRDLIQRFHREDDRRPIWLCLTEAGKELIGAVMLARRRELEDLVRAADLTVSKRTLAALQAFATAAGEVPDAQWWQLWTESATLAPGTWPAQPTPDRSSAA</sequence>
<evidence type="ECO:0000313" key="7">
    <source>
        <dbReference type="Proteomes" id="UP001501470"/>
    </source>
</evidence>
<dbReference type="InterPro" id="IPR023187">
    <property type="entry name" value="Tscrpt_reg_MarR-type_CS"/>
</dbReference>
<accession>A0ABP4P7J5</accession>
<proteinExistence type="predicted"/>
<comment type="caution">
    <text evidence="6">The sequence shown here is derived from an EMBL/GenBank/DDBJ whole genome shotgun (WGS) entry which is preliminary data.</text>
</comment>
<keyword evidence="7" id="KW-1185">Reference proteome</keyword>
<name>A0ABP4P7J5_9ACTN</name>
<keyword evidence="1" id="KW-0805">Transcription regulation</keyword>
<dbReference type="SUPFAM" id="SSF46785">
    <property type="entry name" value="Winged helix' DNA-binding domain"/>
    <property type="match status" value="1"/>
</dbReference>
<dbReference type="Pfam" id="PF01047">
    <property type="entry name" value="MarR"/>
    <property type="match status" value="1"/>
</dbReference>
<dbReference type="Proteomes" id="UP001501470">
    <property type="component" value="Unassembled WGS sequence"/>
</dbReference>
<dbReference type="InterPro" id="IPR036388">
    <property type="entry name" value="WH-like_DNA-bd_sf"/>
</dbReference>
<evidence type="ECO:0000256" key="1">
    <source>
        <dbReference type="ARBA" id="ARBA00023015"/>
    </source>
</evidence>
<evidence type="ECO:0000259" key="5">
    <source>
        <dbReference type="PROSITE" id="PS50995"/>
    </source>
</evidence>
<dbReference type="InterPro" id="IPR039422">
    <property type="entry name" value="MarR/SlyA-like"/>
</dbReference>
<gene>
    <name evidence="6" type="ORF">GCM10009827_114580</name>
</gene>
<dbReference type="PROSITE" id="PS01117">
    <property type="entry name" value="HTH_MARR_1"/>
    <property type="match status" value="1"/>
</dbReference>
<keyword evidence="2" id="KW-0238">DNA-binding</keyword>
<dbReference type="PANTHER" id="PTHR33164:SF94">
    <property type="entry name" value="TRANSCRIPTIONAL REGULATORY PROTEIN-RELATED"/>
    <property type="match status" value="1"/>
</dbReference>
<dbReference type="RefSeq" id="WP_344514964.1">
    <property type="nucleotide sequence ID" value="NZ_BAAAQD010000051.1"/>
</dbReference>
<dbReference type="SMART" id="SM00347">
    <property type="entry name" value="HTH_MARR"/>
    <property type="match status" value="1"/>
</dbReference>
<evidence type="ECO:0000256" key="3">
    <source>
        <dbReference type="ARBA" id="ARBA00023163"/>
    </source>
</evidence>
<dbReference type="PRINTS" id="PR00598">
    <property type="entry name" value="HTHMARR"/>
</dbReference>
<feature type="domain" description="HTH marR-type" evidence="5">
    <location>
        <begin position="45"/>
        <end position="180"/>
    </location>
</feature>
<organism evidence="6 7">
    <name type="scientific">Dactylosporangium maewongense</name>
    <dbReference type="NCBI Taxonomy" id="634393"/>
    <lineage>
        <taxon>Bacteria</taxon>
        <taxon>Bacillati</taxon>
        <taxon>Actinomycetota</taxon>
        <taxon>Actinomycetes</taxon>
        <taxon>Micromonosporales</taxon>
        <taxon>Micromonosporaceae</taxon>
        <taxon>Dactylosporangium</taxon>
    </lineage>
</organism>
<dbReference type="InterPro" id="IPR036390">
    <property type="entry name" value="WH_DNA-bd_sf"/>
</dbReference>
<keyword evidence="3" id="KW-0804">Transcription</keyword>
<evidence type="ECO:0000256" key="4">
    <source>
        <dbReference type="SAM" id="MobiDB-lite"/>
    </source>
</evidence>
<dbReference type="EMBL" id="BAAAQD010000051">
    <property type="protein sequence ID" value="GAA1573759.1"/>
    <property type="molecule type" value="Genomic_DNA"/>
</dbReference>
<feature type="region of interest" description="Disordered" evidence="4">
    <location>
        <begin position="1"/>
        <end position="25"/>
    </location>
</feature>
<dbReference type="InterPro" id="IPR000835">
    <property type="entry name" value="HTH_MarR-typ"/>
</dbReference>
<reference evidence="7" key="1">
    <citation type="journal article" date="2019" name="Int. J. Syst. Evol. Microbiol.">
        <title>The Global Catalogue of Microorganisms (GCM) 10K type strain sequencing project: providing services to taxonomists for standard genome sequencing and annotation.</title>
        <authorList>
            <consortium name="The Broad Institute Genomics Platform"/>
            <consortium name="The Broad Institute Genome Sequencing Center for Infectious Disease"/>
            <person name="Wu L."/>
            <person name="Ma J."/>
        </authorList>
    </citation>
    <scope>NUCLEOTIDE SEQUENCE [LARGE SCALE GENOMIC DNA]</scope>
    <source>
        <strain evidence="7">JCM 15933</strain>
    </source>
</reference>
<dbReference type="PANTHER" id="PTHR33164">
    <property type="entry name" value="TRANSCRIPTIONAL REGULATOR, MARR FAMILY"/>
    <property type="match status" value="1"/>
</dbReference>
<dbReference type="Gene3D" id="1.10.10.10">
    <property type="entry name" value="Winged helix-like DNA-binding domain superfamily/Winged helix DNA-binding domain"/>
    <property type="match status" value="1"/>
</dbReference>
<protein>
    <recommendedName>
        <fullName evidence="5">HTH marR-type domain-containing protein</fullName>
    </recommendedName>
</protein>
<dbReference type="PROSITE" id="PS50995">
    <property type="entry name" value="HTH_MARR_2"/>
    <property type="match status" value="1"/>
</dbReference>